<gene>
    <name evidence="2" type="ORF">GEV33_001416</name>
</gene>
<sequence length="192" mass="23114">MMMFKIMIESILMYRAEIWGWKEQEKVERVQEKYLRGVLGVDRETPESDKVRRQNGWKGRVQDTNGMLERKEKKHREEGGRNATRERGEEVERLRTKGRWMNVELSAWDKGTDKQERRERIKESRYNREYERCMTEEIPKYLGSESARERCDLDVGTRREKTGTGRKKRKEGEECFIRRKRQLSTCGMDVAK</sequence>
<feature type="compositionally biased region" description="Basic and acidic residues" evidence="1">
    <location>
        <begin position="68"/>
        <end position="93"/>
    </location>
</feature>
<accession>A0A8J6LGU7</accession>
<reference evidence="2" key="1">
    <citation type="journal article" date="2020" name="J Insects Food Feed">
        <title>The yellow mealworm (Tenebrio molitor) genome: a resource for the emerging insects as food and feed industry.</title>
        <authorList>
            <person name="Eriksson T."/>
            <person name="Andere A."/>
            <person name="Kelstrup H."/>
            <person name="Emery V."/>
            <person name="Picard C."/>
        </authorList>
    </citation>
    <scope>NUCLEOTIDE SEQUENCE</scope>
    <source>
        <strain evidence="2">Stoneville</strain>
        <tissue evidence="2">Whole head</tissue>
    </source>
</reference>
<dbReference type="EMBL" id="JABDTM020008147">
    <property type="protein sequence ID" value="KAH0821375.1"/>
    <property type="molecule type" value="Genomic_DNA"/>
</dbReference>
<organism evidence="2 3">
    <name type="scientific">Tenebrio molitor</name>
    <name type="common">Yellow mealworm beetle</name>
    <dbReference type="NCBI Taxonomy" id="7067"/>
    <lineage>
        <taxon>Eukaryota</taxon>
        <taxon>Metazoa</taxon>
        <taxon>Ecdysozoa</taxon>
        <taxon>Arthropoda</taxon>
        <taxon>Hexapoda</taxon>
        <taxon>Insecta</taxon>
        <taxon>Pterygota</taxon>
        <taxon>Neoptera</taxon>
        <taxon>Endopterygota</taxon>
        <taxon>Coleoptera</taxon>
        <taxon>Polyphaga</taxon>
        <taxon>Cucujiformia</taxon>
        <taxon>Tenebrionidae</taxon>
        <taxon>Tenebrio</taxon>
    </lineage>
</organism>
<dbReference type="Proteomes" id="UP000719412">
    <property type="component" value="Unassembled WGS sequence"/>
</dbReference>
<reference evidence="2" key="2">
    <citation type="submission" date="2021-08" db="EMBL/GenBank/DDBJ databases">
        <authorList>
            <person name="Eriksson T."/>
        </authorList>
    </citation>
    <scope>NUCLEOTIDE SEQUENCE</scope>
    <source>
        <strain evidence="2">Stoneville</strain>
        <tissue evidence="2">Whole head</tissue>
    </source>
</reference>
<name>A0A8J6LGU7_TENMO</name>
<evidence type="ECO:0000256" key="1">
    <source>
        <dbReference type="SAM" id="MobiDB-lite"/>
    </source>
</evidence>
<comment type="caution">
    <text evidence="2">The sequence shown here is derived from an EMBL/GenBank/DDBJ whole genome shotgun (WGS) entry which is preliminary data.</text>
</comment>
<keyword evidence="3" id="KW-1185">Reference proteome</keyword>
<proteinExistence type="predicted"/>
<evidence type="ECO:0000313" key="2">
    <source>
        <dbReference type="EMBL" id="KAH0821375.1"/>
    </source>
</evidence>
<evidence type="ECO:0000313" key="3">
    <source>
        <dbReference type="Proteomes" id="UP000719412"/>
    </source>
</evidence>
<protein>
    <submittedName>
        <fullName evidence="2">Uncharacterized protein</fullName>
    </submittedName>
</protein>
<dbReference type="AlphaFoldDB" id="A0A8J6LGU7"/>
<feature type="region of interest" description="Disordered" evidence="1">
    <location>
        <begin position="65"/>
        <end position="93"/>
    </location>
</feature>